<comment type="caution">
    <text evidence="2">The sequence shown here is derived from an EMBL/GenBank/DDBJ whole genome shotgun (WGS) entry which is preliminary data.</text>
</comment>
<sequence length="49" mass="5366">VPRCPKWAPWCLSPRTRAPRCPESGTAVPQQGTAVPETGTAVPLRFQYT</sequence>
<name>A0A2P5D058_TREOI</name>
<dbReference type="AlphaFoldDB" id="A0A2P5D058"/>
<dbReference type="InParanoid" id="A0A2P5D058"/>
<feature type="non-terminal residue" evidence="2">
    <location>
        <position position="1"/>
    </location>
</feature>
<protein>
    <submittedName>
        <fullName evidence="2">Uncharacterized protein</fullName>
    </submittedName>
</protein>
<reference evidence="3" key="1">
    <citation type="submission" date="2016-06" db="EMBL/GenBank/DDBJ databases">
        <title>Parallel loss of symbiosis genes in relatives of nitrogen-fixing non-legume Parasponia.</title>
        <authorList>
            <person name="Van Velzen R."/>
            <person name="Holmer R."/>
            <person name="Bu F."/>
            <person name="Rutten L."/>
            <person name="Van Zeijl A."/>
            <person name="Liu W."/>
            <person name="Santuari L."/>
            <person name="Cao Q."/>
            <person name="Sharma T."/>
            <person name="Shen D."/>
            <person name="Roswanjaya Y."/>
            <person name="Wardhani T."/>
            <person name="Kalhor M.S."/>
            <person name="Jansen J."/>
            <person name="Van den Hoogen J."/>
            <person name="Gungor B."/>
            <person name="Hartog M."/>
            <person name="Hontelez J."/>
            <person name="Verver J."/>
            <person name="Yang W.-C."/>
            <person name="Schijlen E."/>
            <person name="Repin R."/>
            <person name="Schilthuizen M."/>
            <person name="Schranz E."/>
            <person name="Heidstra R."/>
            <person name="Miyata K."/>
            <person name="Fedorova E."/>
            <person name="Kohlen W."/>
            <person name="Bisseling T."/>
            <person name="Smit S."/>
            <person name="Geurts R."/>
        </authorList>
    </citation>
    <scope>NUCLEOTIDE SEQUENCE [LARGE SCALE GENOMIC DNA]</scope>
    <source>
        <strain evidence="3">cv. RG33-2</strain>
    </source>
</reference>
<dbReference type="EMBL" id="JXTC01000310">
    <property type="protein sequence ID" value="PON66673.1"/>
    <property type="molecule type" value="Genomic_DNA"/>
</dbReference>
<gene>
    <name evidence="2" type="ORF">TorRG33x02_267350</name>
</gene>
<evidence type="ECO:0000313" key="2">
    <source>
        <dbReference type="EMBL" id="PON66673.1"/>
    </source>
</evidence>
<organism evidence="2 3">
    <name type="scientific">Trema orientale</name>
    <name type="common">Charcoal tree</name>
    <name type="synonym">Celtis orientalis</name>
    <dbReference type="NCBI Taxonomy" id="63057"/>
    <lineage>
        <taxon>Eukaryota</taxon>
        <taxon>Viridiplantae</taxon>
        <taxon>Streptophyta</taxon>
        <taxon>Embryophyta</taxon>
        <taxon>Tracheophyta</taxon>
        <taxon>Spermatophyta</taxon>
        <taxon>Magnoliopsida</taxon>
        <taxon>eudicotyledons</taxon>
        <taxon>Gunneridae</taxon>
        <taxon>Pentapetalae</taxon>
        <taxon>rosids</taxon>
        <taxon>fabids</taxon>
        <taxon>Rosales</taxon>
        <taxon>Cannabaceae</taxon>
        <taxon>Trema</taxon>
    </lineage>
</organism>
<dbReference type="Proteomes" id="UP000237000">
    <property type="component" value="Unassembled WGS sequence"/>
</dbReference>
<accession>A0A2P5D058</accession>
<keyword evidence="3" id="KW-1185">Reference proteome</keyword>
<feature type="region of interest" description="Disordered" evidence="1">
    <location>
        <begin position="18"/>
        <end position="40"/>
    </location>
</feature>
<evidence type="ECO:0000313" key="3">
    <source>
        <dbReference type="Proteomes" id="UP000237000"/>
    </source>
</evidence>
<proteinExistence type="predicted"/>
<evidence type="ECO:0000256" key="1">
    <source>
        <dbReference type="SAM" id="MobiDB-lite"/>
    </source>
</evidence>